<dbReference type="RefSeq" id="WP_235295327.1">
    <property type="nucleotide sequence ID" value="NZ_BSOH01000006.1"/>
</dbReference>
<dbReference type="AlphaFoldDB" id="A0AA37SN92"/>
<keyword evidence="1" id="KW-0472">Membrane</keyword>
<reference evidence="2" key="1">
    <citation type="journal article" date="2014" name="Int. J. Syst. Evol. Microbiol.">
        <title>Complete genome sequence of Corynebacterium casei LMG S-19264T (=DSM 44701T), isolated from a smear-ripened cheese.</title>
        <authorList>
            <consortium name="US DOE Joint Genome Institute (JGI-PGF)"/>
            <person name="Walter F."/>
            <person name="Albersmeier A."/>
            <person name="Kalinowski J."/>
            <person name="Ruckert C."/>
        </authorList>
    </citation>
    <scope>NUCLEOTIDE SEQUENCE</scope>
    <source>
        <strain evidence="2">NBRC 108769</strain>
    </source>
</reference>
<gene>
    <name evidence="2" type="ORF">GCM10007940_11940</name>
</gene>
<protein>
    <recommendedName>
        <fullName evidence="4">Tetratricopeptide repeat protein</fullName>
    </recommendedName>
</protein>
<evidence type="ECO:0000256" key="1">
    <source>
        <dbReference type="SAM" id="Phobius"/>
    </source>
</evidence>
<dbReference type="Proteomes" id="UP001156666">
    <property type="component" value="Unassembled WGS sequence"/>
</dbReference>
<dbReference type="InterPro" id="IPR011990">
    <property type="entry name" value="TPR-like_helical_dom_sf"/>
</dbReference>
<accession>A0AA37SN92</accession>
<keyword evidence="1" id="KW-1133">Transmembrane helix</keyword>
<name>A0AA37SN92_9BACT</name>
<proteinExistence type="predicted"/>
<evidence type="ECO:0000313" key="2">
    <source>
        <dbReference type="EMBL" id="GLR16579.1"/>
    </source>
</evidence>
<dbReference type="EMBL" id="BSOH01000006">
    <property type="protein sequence ID" value="GLR16579.1"/>
    <property type="molecule type" value="Genomic_DNA"/>
</dbReference>
<reference evidence="2" key="2">
    <citation type="submission" date="2023-01" db="EMBL/GenBank/DDBJ databases">
        <title>Draft genome sequence of Portibacter lacus strain NBRC 108769.</title>
        <authorList>
            <person name="Sun Q."/>
            <person name="Mori K."/>
        </authorList>
    </citation>
    <scope>NUCLEOTIDE SEQUENCE</scope>
    <source>
        <strain evidence="2">NBRC 108769</strain>
    </source>
</reference>
<organism evidence="2 3">
    <name type="scientific">Portibacter lacus</name>
    <dbReference type="NCBI Taxonomy" id="1099794"/>
    <lineage>
        <taxon>Bacteria</taxon>
        <taxon>Pseudomonadati</taxon>
        <taxon>Bacteroidota</taxon>
        <taxon>Saprospiria</taxon>
        <taxon>Saprospirales</taxon>
        <taxon>Haliscomenobacteraceae</taxon>
        <taxon>Portibacter</taxon>
    </lineage>
</organism>
<keyword evidence="1" id="KW-0812">Transmembrane</keyword>
<keyword evidence="3" id="KW-1185">Reference proteome</keyword>
<sequence>MDWYEYIDDYMKGDLDENLRYEMESAIQKDAELKSAIDNYDDAKTLSEGLLELDIMESIDSLEANATETNKISRNDKSSKSKFPIWLKILIPFFIIVGFFIIRYVQKEKKEAERQELFASLYVRPIDDEILKGIDRTLMNNFQKGKYYFSLNEFEKAEDKLLLFLDRTSNEDSLSLGNYWLGHVYLNMGEWEKAKKFISENENSQLKEILSKIVK</sequence>
<evidence type="ECO:0008006" key="4">
    <source>
        <dbReference type="Google" id="ProtNLM"/>
    </source>
</evidence>
<comment type="caution">
    <text evidence="2">The sequence shown here is derived from an EMBL/GenBank/DDBJ whole genome shotgun (WGS) entry which is preliminary data.</text>
</comment>
<dbReference type="Gene3D" id="1.25.40.10">
    <property type="entry name" value="Tetratricopeptide repeat domain"/>
    <property type="match status" value="1"/>
</dbReference>
<evidence type="ECO:0000313" key="3">
    <source>
        <dbReference type="Proteomes" id="UP001156666"/>
    </source>
</evidence>
<feature type="transmembrane region" description="Helical" evidence="1">
    <location>
        <begin position="85"/>
        <end position="105"/>
    </location>
</feature>
<dbReference type="SUPFAM" id="SSF48452">
    <property type="entry name" value="TPR-like"/>
    <property type="match status" value="1"/>
</dbReference>